<dbReference type="AlphaFoldDB" id="A0A0B7A2S8"/>
<reference evidence="2" key="1">
    <citation type="submission" date="2014-12" db="EMBL/GenBank/DDBJ databases">
        <title>Insight into the proteome of Arion vulgaris.</title>
        <authorList>
            <person name="Aradska J."/>
            <person name="Bulat T."/>
            <person name="Smidak R."/>
            <person name="Sarate P."/>
            <person name="Gangsoo J."/>
            <person name="Sialana F."/>
            <person name="Bilban M."/>
            <person name="Lubec G."/>
        </authorList>
    </citation>
    <scope>NUCLEOTIDE SEQUENCE</scope>
    <source>
        <tissue evidence="2">Skin</tissue>
    </source>
</reference>
<evidence type="ECO:0000256" key="1">
    <source>
        <dbReference type="SAM" id="MobiDB-lite"/>
    </source>
</evidence>
<accession>A0A0B7A2S8</accession>
<gene>
    <name evidence="2" type="primary">ORF94625</name>
</gene>
<sequence>MRNSIIMKNNIVEIKETSNKETIVKYNNQTKIKLIIFNKIKISQTMLNNKTEDSGGKGRSRYSKFEIG</sequence>
<organism evidence="2">
    <name type="scientific">Arion vulgaris</name>
    <dbReference type="NCBI Taxonomy" id="1028688"/>
    <lineage>
        <taxon>Eukaryota</taxon>
        <taxon>Metazoa</taxon>
        <taxon>Spiralia</taxon>
        <taxon>Lophotrochozoa</taxon>
        <taxon>Mollusca</taxon>
        <taxon>Gastropoda</taxon>
        <taxon>Heterobranchia</taxon>
        <taxon>Euthyneura</taxon>
        <taxon>Panpulmonata</taxon>
        <taxon>Eupulmonata</taxon>
        <taxon>Stylommatophora</taxon>
        <taxon>Helicina</taxon>
        <taxon>Arionoidea</taxon>
        <taxon>Arionidae</taxon>
        <taxon>Arion</taxon>
    </lineage>
</organism>
<proteinExistence type="predicted"/>
<name>A0A0B7A2S8_9EUPU</name>
<evidence type="ECO:0000313" key="2">
    <source>
        <dbReference type="EMBL" id="CEK75239.1"/>
    </source>
</evidence>
<dbReference type="EMBL" id="HACG01028374">
    <property type="protein sequence ID" value="CEK75239.1"/>
    <property type="molecule type" value="Transcribed_RNA"/>
</dbReference>
<feature type="region of interest" description="Disordered" evidence="1">
    <location>
        <begin position="49"/>
        <end position="68"/>
    </location>
</feature>
<protein>
    <submittedName>
        <fullName evidence="2">Uncharacterized protein</fullName>
    </submittedName>
</protein>